<accession>A0A3D2SGU8</accession>
<dbReference type="InterPro" id="IPR032333">
    <property type="entry name" value="DUF4857"/>
</dbReference>
<keyword evidence="1" id="KW-0472">Membrane</keyword>
<evidence type="ECO:0000313" key="2">
    <source>
        <dbReference type="EMBL" id="HCK24730.1"/>
    </source>
</evidence>
<evidence type="ECO:0000313" key="3">
    <source>
        <dbReference type="Proteomes" id="UP000263098"/>
    </source>
</evidence>
<feature type="transmembrane region" description="Helical" evidence="1">
    <location>
        <begin position="386"/>
        <end position="404"/>
    </location>
</feature>
<comment type="caution">
    <text evidence="2">The sequence shown here is derived from an EMBL/GenBank/DDBJ whole genome shotgun (WGS) entry which is preliminary data.</text>
</comment>
<reference evidence="2 3" key="1">
    <citation type="journal article" date="2018" name="Nat. Biotechnol.">
        <title>A standardized bacterial taxonomy based on genome phylogeny substantially revises the tree of life.</title>
        <authorList>
            <person name="Parks D.H."/>
            <person name="Chuvochina M."/>
            <person name="Waite D.W."/>
            <person name="Rinke C."/>
            <person name="Skarshewski A."/>
            <person name="Chaumeil P.A."/>
            <person name="Hugenholtz P."/>
        </authorList>
    </citation>
    <scope>NUCLEOTIDE SEQUENCE [LARGE SCALE GENOMIC DNA]</scope>
    <source>
        <strain evidence="2">UBA9667</strain>
    </source>
</reference>
<keyword evidence="1" id="KW-1133">Transmembrane helix</keyword>
<dbReference type="EMBL" id="DPVG01000292">
    <property type="protein sequence ID" value="HCK24730.1"/>
    <property type="molecule type" value="Genomic_DNA"/>
</dbReference>
<keyword evidence="1" id="KW-0812">Transmembrane</keyword>
<dbReference type="AlphaFoldDB" id="A0A3D2SGU8"/>
<protein>
    <submittedName>
        <fullName evidence="2">DUF4857 domain-containing protein</fullName>
    </submittedName>
</protein>
<organism evidence="2 3">
    <name type="scientific">Bacteroides graminisolvens</name>
    <dbReference type="NCBI Taxonomy" id="477666"/>
    <lineage>
        <taxon>Bacteria</taxon>
        <taxon>Pseudomonadati</taxon>
        <taxon>Bacteroidota</taxon>
        <taxon>Bacteroidia</taxon>
        <taxon>Bacteroidales</taxon>
        <taxon>Bacteroidaceae</taxon>
        <taxon>Bacteroides</taxon>
    </lineage>
</organism>
<sequence>MSKTYKIIYYILLTAILAWLLPWLYNLATLKRERTPFALYSEIIEDFAMINVNQNEKDLRYTDRKGNFYTEMQFDSILPMFYYRQLVTDNRLPDTVQGVPITAPKIRRENFIFRSRPADINVHNPKLYPLLESRSKRVDLTMPDDVFRLTKNGIEFIDMESNRVNREKSALFQSVFQQKEVAFPIQTIAGNPTNRKEYDEGYLFTDNEGKLFHLKRMQGRPFLRPIPIDAEIDIAQIWVTEFSNRKYFGFLTDVNNNFYALTAPDYKLKKVEIPPFNPKKENMTIFGNMFTWTVVQTDKTDEILTAIDAKTFTAIDSMAFSSPEKDKTGLASYLFPLQLSFTSTKDKFFYPRLKEFSYRALALNLVLLVVYIVLFRKTKFTATKLIKALAIAVLGVFAFIPALLMRG</sequence>
<feature type="transmembrane region" description="Helical" evidence="1">
    <location>
        <begin position="356"/>
        <end position="374"/>
    </location>
</feature>
<dbReference type="Pfam" id="PF16149">
    <property type="entry name" value="DUF4857"/>
    <property type="match status" value="1"/>
</dbReference>
<name>A0A3D2SGU8_9BACE</name>
<dbReference type="Proteomes" id="UP000263098">
    <property type="component" value="Unassembled WGS sequence"/>
</dbReference>
<feature type="transmembrane region" description="Helical" evidence="1">
    <location>
        <begin position="7"/>
        <end position="25"/>
    </location>
</feature>
<proteinExistence type="predicted"/>
<gene>
    <name evidence="2" type="ORF">DHW31_08130</name>
</gene>
<evidence type="ECO:0000256" key="1">
    <source>
        <dbReference type="SAM" id="Phobius"/>
    </source>
</evidence>